<dbReference type="InterPro" id="IPR000014">
    <property type="entry name" value="PAS"/>
</dbReference>
<dbReference type="SMART" id="SM00387">
    <property type="entry name" value="HATPase_c"/>
    <property type="match status" value="1"/>
</dbReference>
<dbReference type="PRINTS" id="PR00344">
    <property type="entry name" value="BCTRLSENSOR"/>
</dbReference>
<dbReference type="SUPFAM" id="SSF55785">
    <property type="entry name" value="PYP-like sensor domain (PAS domain)"/>
    <property type="match status" value="1"/>
</dbReference>
<protein>
    <recommendedName>
        <fullName evidence="3">histidine kinase</fullName>
        <ecNumber evidence="3">2.7.13.3</ecNumber>
    </recommendedName>
</protein>
<dbReference type="InterPro" id="IPR001789">
    <property type="entry name" value="Sig_transdc_resp-reg_receiver"/>
</dbReference>
<dbReference type="InterPro" id="IPR036097">
    <property type="entry name" value="HisK_dim/P_sf"/>
</dbReference>
<dbReference type="KEGG" id="pbu:L21SP3_00731"/>
<keyword evidence="9" id="KW-0902">Two-component regulatory system</keyword>
<dbReference type="InterPro" id="IPR004358">
    <property type="entry name" value="Sig_transdc_His_kin-like_C"/>
</dbReference>
<gene>
    <name evidence="15" type="primary">luxQ</name>
    <name evidence="15" type="ORF">L21SP3_00731</name>
</gene>
<dbReference type="CDD" id="cd00082">
    <property type="entry name" value="HisKA"/>
    <property type="match status" value="1"/>
</dbReference>
<evidence type="ECO:0000256" key="11">
    <source>
        <dbReference type="ARBA" id="ARBA00023306"/>
    </source>
</evidence>
<feature type="modified residue" description="4-aspartylphosphate" evidence="12">
    <location>
        <position position="579"/>
    </location>
</feature>
<evidence type="ECO:0000256" key="2">
    <source>
        <dbReference type="ARBA" id="ARBA00004370"/>
    </source>
</evidence>
<evidence type="ECO:0000259" key="14">
    <source>
        <dbReference type="PROSITE" id="PS50110"/>
    </source>
</evidence>
<dbReference type="SUPFAM" id="SSF52172">
    <property type="entry name" value="CheY-like"/>
    <property type="match status" value="2"/>
</dbReference>
<dbReference type="InterPro" id="IPR035965">
    <property type="entry name" value="PAS-like_dom_sf"/>
</dbReference>
<dbReference type="InterPro" id="IPR005467">
    <property type="entry name" value="His_kinase_dom"/>
</dbReference>
<dbReference type="InterPro" id="IPR011006">
    <property type="entry name" value="CheY-like_superfamily"/>
</dbReference>
<keyword evidence="10" id="KW-0472">Membrane</keyword>
<feature type="modified residue" description="4-aspartylphosphate" evidence="12">
    <location>
        <position position="59"/>
    </location>
</feature>
<dbReference type="InterPro" id="IPR036890">
    <property type="entry name" value="HATPase_C_sf"/>
</dbReference>
<dbReference type="PANTHER" id="PTHR43047">
    <property type="entry name" value="TWO-COMPONENT HISTIDINE PROTEIN KINASE"/>
    <property type="match status" value="1"/>
</dbReference>
<dbReference type="Pfam" id="PF00072">
    <property type="entry name" value="Response_reg"/>
    <property type="match status" value="2"/>
</dbReference>
<dbReference type="FunFam" id="3.30.565.10:FF:000010">
    <property type="entry name" value="Sensor histidine kinase RcsC"/>
    <property type="match status" value="1"/>
</dbReference>
<accession>A0A1Q2HN74</accession>
<evidence type="ECO:0000256" key="12">
    <source>
        <dbReference type="PROSITE-ProRule" id="PRU00169"/>
    </source>
</evidence>
<keyword evidence="4 12" id="KW-0597">Phosphoprotein</keyword>
<evidence type="ECO:0000313" key="16">
    <source>
        <dbReference type="Proteomes" id="UP000188273"/>
    </source>
</evidence>
<dbReference type="STRING" id="1940790.L21SP3_00731"/>
<dbReference type="Proteomes" id="UP000188273">
    <property type="component" value="Chromosome"/>
</dbReference>
<dbReference type="Gene3D" id="3.40.50.2300">
    <property type="match status" value="2"/>
</dbReference>
<dbReference type="EMBL" id="CP019633">
    <property type="protein sequence ID" value="AQQ08937.1"/>
    <property type="molecule type" value="Genomic_DNA"/>
</dbReference>
<dbReference type="InterPro" id="IPR003594">
    <property type="entry name" value="HATPase_dom"/>
</dbReference>
<evidence type="ECO:0000256" key="4">
    <source>
        <dbReference type="ARBA" id="ARBA00022553"/>
    </source>
</evidence>
<dbReference type="InterPro" id="IPR003661">
    <property type="entry name" value="HisK_dim/P_dom"/>
</dbReference>
<keyword evidence="7 15" id="KW-0418">Kinase</keyword>
<dbReference type="Pfam" id="PF00989">
    <property type="entry name" value="PAS"/>
    <property type="match status" value="1"/>
</dbReference>
<proteinExistence type="predicted"/>
<dbReference type="GO" id="GO:0005524">
    <property type="term" value="F:ATP binding"/>
    <property type="evidence" value="ECO:0007669"/>
    <property type="project" value="UniProtKB-KW"/>
</dbReference>
<evidence type="ECO:0000256" key="6">
    <source>
        <dbReference type="ARBA" id="ARBA00022741"/>
    </source>
</evidence>
<comment type="catalytic activity">
    <reaction evidence="1">
        <text>ATP + protein L-histidine = ADP + protein N-phospho-L-histidine.</text>
        <dbReference type="EC" id="2.7.13.3"/>
    </reaction>
</comment>
<keyword evidence="16" id="KW-1185">Reference proteome</keyword>
<dbReference type="OrthoDB" id="9813394at2"/>
<dbReference type="Pfam" id="PF00512">
    <property type="entry name" value="HisKA"/>
    <property type="match status" value="1"/>
</dbReference>
<dbReference type="CDD" id="cd16922">
    <property type="entry name" value="HATPase_EvgS-ArcB-TorS-like"/>
    <property type="match status" value="1"/>
</dbReference>
<dbReference type="Gene3D" id="3.30.450.20">
    <property type="entry name" value="PAS domain"/>
    <property type="match status" value="1"/>
</dbReference>
<feature type="domain" description="Response regulatory" evidence="14">
    <location>
        <begin position="6"/>
        <end position="124"/>
    </location>
</feature>
<evidence type="ECO:0000256" key="9">
    <source>
        <dbReference type="ARBA" id="ARBA00023012"/>
    </source>
</evidence>
<dbReference type="RefSeq" id="WP_077539403.1">
    <property type="nucleotide sequence ID" value="NZ_CP019633.1"/>
</dbReference>
<evidence type="ECO:0000256" key="5">
    <source>
        <dbReference type="ARBA" id="ARBA00022679"/>
    </source>
</evidence>
<evidence type="ECO:0000259" key="13">
    <source>
        <dbReference type="PROSITE" id="PS50109"/>
    </source>
</evidence>
<keyword evidence="8" id="KW-0067">ATP-binding</keyword>
<dbReference type="NCBIfam" id="TIGR00229">
    <property type="entry name" value="sensory_box"/>
    <property type="match status" value="1"/>
</dbReference>
<dbReference type="GO" id="GO:0009927">
    <property type="term" value="F:histidine phosphotransfer kinase activity"/>
    <property type="evidence" value="ECO:0007669"/>
    <property type="project" value="TreeGrafter"/>
</dbReference>
<sequence>MGEQNRILVIEDNKNDSSLIKLSFKKSRHSYLLKADFAEDLKTGLDFIQNNSYNLVLTDLGLPDSEGVATLTSVKKSSEDIPIIVLTGLDDDKIGLESIKNGASDYIVKNDQMIHSLPQFILYAIERNKVEKRVREEAAKLKAIFANINDGIASVGEDGKIVEVNKRFADCFNTKRSSIVGKYLKDLGDFGTFVADKMKTQPCNEPSEPCTYEIGKRVYEVKLNAVQGVNELSGYIITLMDVSELLRAKEAAERANHAKSDFLANMSHEIRTPMNAIIGISQTLSKYNLDNLTEKQIEGLKIINESGQRLLLLINDILDLSKIEAGRRDIKYDIFDPQELLLPLRSVAKGMVGDKEVEVALEIGSSVPDLIYSDKQKVNQVLLNILGNAVKFTEQGTVYLRCSLSGDMLNFEIEDTGIGIDKEDMNGIFDEFKQVDSSTTKKYSGTGLGLAICKKLLKLLGGGIDAESEVGKGTTFKFYVPANLDKIKAKHSSGYQLPGEEYDKSSEPLNIYQNAEFGESKGEDTEIKMPRVLLVEDNKFGRITVQMMIGDLYKVESAENGRVALDMLESSSYDVILMDIMMPEMDGVTAFRKLREKGLEVPVIALTAKAMKGDRDSLLAKGFNSYVSKPVDRDTLVDAIQSMLD</sequence>
<dbReference type="Gene3D" id="1.10.287.130">
    <property type="match status" value="1"/>
</dbReference>
<comment type="subcellular location">
    <subcellularLocation>
        <location evidence="2">Membrane</location>
    </subcellularLocation>
</comment>
<evidence type="ECO:0000256" key="7">
    <source>
        <dbReference type="ARBA" id="ARBA00022777"/>
    </source>
</evidence>
<keyword evidence="11" id="KW-0131">Cell cycle</keyword>
<feature type="domain" description="Histidine kinase" evidence="13">
    <location>
        <begin position="265"/>
        <end position="484"/>
    </location>
</feature>
<dbReference type="InterPro" id="IPR013767">
    <property type="entry name" value="PAS_fold"/>
</dbReference>
<dbReference type="GO" id="GO:0006355">
    <property type="term" value="P:regulation of DNA-templated transcription"/>
    <property type="evidence" value="ECO:0007669"/>
    <property type="project" value="InterPro"/>
</dbReference>
<dbReference type="PROSITE" id="PS50110">
    <property type="entry name" value="RESPONSE_REGULATORY"/>
    <property type="match status" value="2"/>
</dbReference>
<evidence type="ECO:0000256" key="1">
    <source>
        <dbReference type="ARBA" id="ARBA00000085"/>
    </source>
</evidence>
<dbReference type="CDD" id="cd00156">
    <property type="entry name" value="REC"/>
    <property type="match status" value="1"/>
</dbReference>
<dbReference type="SUPFAM" id="SSF55874">
    <property type="entry name" value="ATPase domain of HSP90 chaperone/DNA topoisomerase II/histidine kinase"/>
    <property type="match status" value="1"/>
</dbReference>
<feature type="domain" description="Response regulatory" evidence="14">
    <location>
        <begin position="531"/>
        <end position="644"/>
    </location>
</feature>
<organism evidence="15 16">
    <name type="scientific">Sedimentisphaera cyanobacteriorum</name>
    <dbReference type="NCBI Taxonomy" id="1940790"/>
    <lineage>
        <taxon>Bacteria</taxon>
        <taxon>Pseudomonadati</taxon>
        <taxon>Planctomycetota</taxon>
        <taxon>Phycisphaerae</taxon>
        <taxon>Sedimentisphaerales</taxon>
        <taxon>Sedimentisphaeraceae</taxon>
        <taxon>Sedimentisphaera</taxon>
    </lineage>
</organism>
<evidence type="ECO:0000256" key="8">
    <source>
        <dbReference type="ARBA" id="ARBA00022840"/>
    </source>
</evidence>
<dbReference type="PANTHER" id="PTHR43047:SF72">
    <property type="entry name" value="OSMOSENSING HISTIDINE PROTEIN KINASE SLN1"/>
    <property type="match status" value="1"/>
</dbReference>
<dbReference type="Pfam" id="PF02518">
    <property type="entry name" value="HATPase_c"/>
    <property type="match status" value="1"/>
</dbReference>
<dbReference type="AlphaFoldDB" id="A0A1Q2HN74"/>
<dbReference type="CDD" id="cd17546">
    <property type="entry name" value="REC_hyHK_CKI1_RcsC-like"/>
    <property type="match status" value="1"/>
</dbReference>
<name>A0A1Q2HN74_9BACT</name>
<dbReference type="GO" id="GO:0000155">
    <property type="term" value="F:phosphorelay sensor kinase activity"/>
    <property type="evidence" value="ECO:0007669"/>
    <property type="project" value="InterPro"/>
</dbReference>
<dbReference type="Gene3D" id="3.30.565.10">
    <property type="entry name" value="Histidine kinase-like ATPase, C-terminal domain"/>
    <property type="match status" value="1"/>
</dbReference>
<dbReference type="FunFam" id="1.10.287.130:FF:000038">
    <property type="entry name" value="Sensory transduction histidine kinase"/>
    <property type="match status" value="1"/>
</dbReference>
<evidence type="ECO:0000256" key="10">
    <source>
        <dbReference type="ARBA" id="ARBA00023136"/>
    </source>
</evidence>
<reference evidence="16" key="1">
    <citation type="submission" date="2017-02" db="EMBL/GenBank/DDBJ databases">
        <title>Comparative genomics and description of representatives of a novel lineage of planctomycetes thriving in anoxic sediments.</title>
        <authorList>
            <person name="Spring S."/>
            <person name="Bunk B."/>
            <person name="Sproer C."/>
            <person name="Klenk H.-P."/>
        </authorList>
    </citation>
    <scope>NUCLEOTIDE SEQUENCE [LARGE SCALE GENOMIC DNA]</scope>
    <source>
        <strain evidence="16">L21-RPul-D3</strain>
    </source>
</reference>
<dbReference type="EC" id="2.7.13.3" evidence="3"/>
<evidence type="ECO:0000256" key="3">
    <source>
        <dbReference type="ARBA" id="ARBA00012438"/>
    </source>
</evidence>
<dbReference type="SMART" id="SM00388">
    <property type="entry name" value="HisKA"/>
    <property type="match status" value="1"/>
</dbReference>
<dbReference type="SMART" id="SM00448">
    <property type="entry name" value="REC"/>
    <property type="match status" value="2"/>
</dbReference>
<dbReference type="SUPFAM" id="SSF47384">
    <property type="entry name" value="Homodimeric domain of signal transducing histidine kinase"/>
    <property type="match status" value="1"/>
</dbReference>
<dbReference type="GO" id="GO:0005886">
    <property type="term" value="C:plasma membrane"/>
    <property type="evidence" value="ECO:0007669"/>
    <property type="project" value="TreeGrafter"/>
</dbReference>
<evidence type="ECO:0000313" key="15">
    <source>
        <dbReference type="EMBL" id="AQQ08937.1"/>
    </source>
</evidence>
<keyword evidence="6" id="KW-0547">Nucleotide-binding</keyword>
<dbReference type="PROSITE" id="PS50109">
    <property type="entry name" value="HIS_KIN"/>
    <property type="match status" value="1"/>
</dbReference>
<keyword evidence="5 15" id="KW-0808">Transferase</keyword>